<dbReference type="EMBL" id="QGMZ01000021">
    <property type="protein sequence ID" value="PWR73126.1"/>
    <property type="molecule type" value="Genomic_DNA"/>
</dbReference>
<dbReference type="InterPro" id="IPR043519">
    <property type="entry name" value="NT_sf"/>
</dbReference>
<protein>
    <submittedName>
        <fullName evidence="2">Nucleotidyltransferase domain-containing protein</fullName>
    </submittedName>
</protein>
<dbReference type="RefSeq" id="WP_109941201.1">
    <property type="nucleotide sequence ID" value="NZ_CP176366.1"/>
</dbReference>
<evidence type="ECO:0000313" key="3">
    <source>
        <dbReference type="Proteomes" id="UP000245934"/>
    </source>
</evidence>
<comment type="caution">
    <text evidence="2">The sequence shown here is derived from an EMBL/GenBank/DDBJ whole genome shotgun (WGS) entry which is preliminary data.</text>
</comment>
<dbReference type="SUPFAM" id="SSF81301">
    <property type="entry name" value="Nucleotidyltransferase"/>
    <property type="match status" value="1"/>
</dbReference>
<accession>A0A2V2N5V9</accession>
<dbReference type="GO" id="GO:0016740">
    <property type="term" value="F:transferase activity"/>
    <property type="evidence" value="ECO:0007669"/>
    <property type="project" value="UniProtKB-KW"/>
</dbReference>
<feature type="domain" description="Polymerase beta nucleotidyltransferase" evidence="1">
    <location>
        <begin position="10"/>
        <end position="96"/>
    </location>
</feature>
<dbReference type="OrthoDB" id="359295at2157"/>
<dbReference type="AlphaFoldDB" id="A0A2V2N5V9"/>
<dbReference type="GeneID" id="97610182"/>
<gene>
    <name evidence="2" type="ORF">DLD82_11135</name>
</gene>
<name>A0A2V2N5V9_9EURY</name>
<reference evidence="2 3" key="1">
    <citation type="submission" date="2018-05" db="EMBL/GenBank/DDBJ databases">
        <title>Draft genome of Methanospirillum stamsii Pt1.</title>
        <authorList>
            <person name="Dueholm M.S."/>
            <person name="Nielsen P.H."/>
            <person name="Bakmann L.F."/>
            <person name="Otzen D.E."/>
        </authorList>
    </citation>
    <scope>NUCLEOTIDE SEQUENCE [LARGE SCALE GENOMIC DNA]</scope>
    <source>
        <strain evidence="2 3">Pt1</strain>
    </source>
</reference>
<dbReference type="Gene3D" id="3.30.460.10">
    <property type="entry name" value="Beta Polymerase, domain 2"/>
    <property type="match status" value="1"/>
</dbReference>
<keyword evidence="3" id="KW-1185">Reference proteome</keyword>
<organism evidence="2 3">
    <name type="scientific">Methanospirillum stamsii</name>
    <dbReference type="NCBI Taxonomy" id="1277351"/>
    <lineage>
        <taxon>Archaea</taxon>
        <taxon>Methanobacteriati</taxon>
        <taxon>Methanobacteriota</taxon>
        <taxon>Stenosarchaea group</taxon>
        <taxon>Methanomicrobia</taxon>
        <taxon>Methanomicrobiales</taxon>
        <taxon>Methanospirillaceae</taxon>
        <taxon>Methanospirillum</taxon>
    </lineage>
</organism>
<dbReference type="Proteomes" id="UP000245934">
    <property type="component" value="Unassembled WGS sequence"/>
</dbReference>
<evidence type="ECO:0000259" key="1">
    <source>
        <dbReference type="Pfam" id="PF18765"/>
    </source>
</evidence>
<dbReference type="Pfam" id="PF18765">
    <property type="entry name" value="Polbeta"/>
    <property type="match status" value="1"/>
</dbReference>
<proteinExistence type="predicted"/>
<keyword evidence="2" id="KW-0808">Transferase</keyword>
<dbReference type="CDD" id="cd05403">
    <property type="entry name" value="NT_KNTase_like"/>
    <property type="match status" value="1"/>
</dbReference>
<evidence type="ECO:0000313" key="2">
    <source>
        <dbReference type="EMBL" id="PWR73126.1"/>
    </source>
</evidence>
<sequence length="100" mass="11207">MLSLEPIYLEEILTILKSHLKNCDIFAFGSRVSGTYQKFSDLDIVIKGTDEISPEVINSLKEAFSLSSIPISVDIVDYHAVSDQFKSVLDNSEKTLLIRL</sequence>
<dbReference type="InterPro" id="IPR041633">
    <property type="entry name" value="Polbeta"/>
</dbReference>